<keyword evidence="4 6" id="KW-0735">Signal-anchor</keyword>
<dbReference type="GO" id="GO:0008168">
    <property type="term" value="F:methyltransferase activity"/>
    <property type="evidence" value="ECO:0007669"/>
    <property type="project" value="UniProtKB-UniRule"/>
</dbReference>
<dbReference type="GO" id="GO:0016020">
    <property type="term" value="C:membrane"/>
    <property type="evidence" value="ECO:0007669"/>
    <property type="project" value="UniProtKB-SubCell"/>
</dbReference>
<dbReference type="SUPFAM" id="SSF53335">
    <property type="entry name" value="S-adenosyl-L-methionine-dependent methyltransferases"/>
    <property type="match status" value="1"/>
</dbReference>
<dbReference type="Pfam" id="PF03141">
    <property type="entry name" value="Methyltransf_29"/>
    <property type="match status" value="1"/>
</dbReference>
<name>A0A843WPU7_COLES</name>
<evidence type="ECO:0000313" key="7">
    <source>
        <dbReference type="EMBL" id="MQM04680.1"/>
    </source>
</evidence>
<evidence type="ECO:0000313" key="8">
    <source>
        <dbReference type="Proteomes" id="UP000652761"/>
    </source>
</evidence>
<dbReference type="InterPro" id="IPR004159">
    <property type="entry name" value="Put_SAM_MeTrfase"/>
</dbReference>
<dbReference type="Proteomes" id="UP000652761">
    <property type="component" value="Unassembled WGS sequence"/>
</dbReference>
<comment type="caution">
    <text evidence="7">The sequence shown here is derived from an EMBL/GenBank/DDBJ whole genome shotgun (WGS) entry which is preliminary data.</text>
</comment>
<keyword evidence="8" id="KW-1185">Reference proteome</keyword>
<keyword evidence="6" id="KW-0808">Transferase</keyword>
<dbReference type="PANTHER" id="PTHR10108:SF37">
    <property type="entry name" value="METHYLTRANSFERASE PMT6-RELATED"/>
    <property type="match status" value="1"/>
</dbReference>
<dbReference type="GO" id="GO:0032259">
    <property type="term" value="P:methylation"/>
    <property type="evidence" value="ECO:0007669"/>
    <property type="project" value="UniProtKB-KW"/>
</dbReference>
<evidence type="ECO:0000256" key="1">
    <source>
        <dbReference type="ARBA" id="ARBA00004606"/>
    </source>
</evidence>
<dbReference type="GO" id="GO:0005802">
    <property type="term" value="C:trans-Golgi network"/>
    <property type="evidence" value="ECO:0007669"/>
    <property type="project" value="TreeGrafter"/>
</dbReference>
<keyword evidence="4 6" id="KW-0812">Transmembrane</keyword>
<dbReference type="GO" id="GO:0005768">
    <property type="term" value="C:endosome"/>
    <property type="evidence" value="ECO:0007669"/>
    <property type="project" value="TreeGrafter"/>
</dbReference>
<evidence type="ECO:0000256" key="4">
    <source>
        <dbReference type="ARBA" id="ARBA00022968"/>
    </source>
</evidence>
<evidence type="ECO:0000256" key="2">
    <source>
        <dbReference type="ARBA" id="ARBA00008361"/>
    </source>
</evidence>
<gene>
    <name evidence="7" type="ORF">Taro_037486</name>
</gene>
<comment type="subcellular location">
    <subcellularLocation>
        <location evidence="5">Endomembrane system</location>
        <topology evidence="5">Single-pass membrane protein</topology>
    </subcellularLocation>
    <subcellularLocation>
        <location evidence="1 6">Membrane</location>
        <topology evidence="1 6">Single-pass type II membrane protein</topology>
    </subcellularLocation>
</comment>
<evidence type="ECO:0000256" key="5">
    <source>
        <dbReference type="ARBA" id="ARBA00037847"/>
    </source>
</evidence>
<sequence>MERAHPNSIQFIRIGPIRSALPNPDGILLKEVDRLLRPNGYFVYSAPPVYKKDKEYANIWEKLMNLTTRMCWSLIAREVQTAIWLKNETESCRIENAEKKLLRICEVKDDSQPSWKIPLGNCVRTGGGQENIQKLPSGPERLSVYSRSLKNLGISLDIFNSDTIFWQGQVQRYWNLMGVRETHIRNIMDMNANFGGFAAALRTLPVWVMNVVPKSMNNTLSAVYDRGLVGAFHDWCEPFSTYPRTYDLLHASHVFSHYQGHGEACHLEDIMLEMDRIIRPETLRMRPGC</sequence>
<dbReference type="AlphaFoldDB" id="A0A843WPU7"/>
<dbReference type="PANTHER" id="PTHR10108">
    <property type="entry name" value="SAM-DEPENDENT METHYLTRANSFERASE"/>
    <property type="match status" value="1"/>
</dbReference>
<protein>
    <recommendedName>
        <fullName evidence="6">Methyltransferase</fullName>
        <ecNumber evidence="6">2.1.1.-</ecNumber>
    </recommendedName>
</protein>
<dbReference type="EMBL" id="NMUH01003266">
    <property type="protein sequence ID" value="MQM04680.1"/>
    <property type="molecule type" value="Genomic_DNA"/>
</dbReference>
<evidence type="ECO:0000256" key="3">
    <source>
        <dbReference type="ARBA" id="ARBA00022603"/>
    </source>
</evidence>
<comment type="similarity">
    <text evidence="2 6">Belongs to the methyltransferase superfamily.</text>
</comment>
<evidence type="ECO:0000256" key="6">
    <source>
        <dbReference type="RuleBase" id="RU366043"/>
    </source>
</evidence>
<reference evidence="7" key="1">
    <citation type="submission" date="2017-07" db="EMBL/GenBank/DDBJ databases">
        <title>Taro Niue Genome Assembly and Annotation.</title>
        <authorList>
            <person name="Atibalentja N."/>
            <person name="Keating K."/>
            <person name="Fields C.J."/>
        </authorList>
    </citation>
    <scope>NUCLEOTIDE SEQUENCE</scope>
    <source>
        <strain evidence="7">Niue_2</strain>
        <tissue evidence="7">Leaf</tissue>
    </source>
</reference>
<proteinExistence type="inferred from homology"/>
<organism evidence="7 8">
    <name type="scientific">Colocasia esculenta</name>
    <name type="common">Wild taro</name>
    <name type="synonym">Arum esculentum</name>
    <dbReference type="NCBI Taxonomy" id="4460"/>
    <lineage>
        <taxon>Eukaryota</taxon>
        <taxon>Viridiplantae</taxon>
        <taxon>Streptophyta</taxon>
        <taxon>Embryophyta</taxon>
        <taxon>Tracheophyta</taxon>
        <taxon>Spermatophyta</taxon>
        <taxon>Magnoliopsida</taxon>
        <taxon>Liliopsida</taxon>
        <taxon>Araceae</taxon>
        <taxon>Aroideae</taxon>
        <taxon>Colocasieae</taxon>
        <taxon>Colocasia</taxon>
    </lineage>
</organism>
<keyword evidence="3 6" id="KW-0489">Methyltransferase</keyword>
<dbReference type="InterPro" id="IPR029063">
    <property type="entry name" value="SAM-dependent_MTases_sf"/>
</dbReference>
<dbReference type="OrthoDB" id="2013972at2759"/>
<accession>A0A843WPU7</accession>
<dbReference type="EC" id="2.1.1.-" evidence="6"/>
<keyword evidence="6" id="KW-0325">Glycoprotein</keyword>